<organism evidence="2 3">
    <name type="scientific">Portibacter lacus</name>
    <dbReference type="NCBI Taxonomy" id="1099794"/>
    <lineage>
        <taxon>Bacteria</taxon>
        <taxon>Pseudomonadati</taxon>
        <taxon>Bacteroidota</taxon>
        <taxon>Saprospiria</taxon>
        <taxon>Saprospirales</taxon>
        <taxon>Haliscomenobacteraceae</taxon>
        <taxon>Portibacter</taxon>
    </lineage>
</organism>
<sequence length="691" mass="73663">MYRALLFVLFNIFVLTSWGQSSNVNCASAFEIVNPLAYCSASTEFSTVNAGGSEFETTGCFEGVQNDLWFKFTAVGQAVNIVVNGDNGGSLTRPRVVLLDGSCSDSPLTVLRCVAVDVGDDVANLFKSELVVGATYLIRVGAAGGNVGSFQICVNNYNPPIEPGQDAETAAVLCDKTGFVVQTLSGGGMDADEGAGSCLDVGIGNSENQSSWTTWVAENNGSLTFAITPLNANDDIDFVLYELPNGIDDFSGKTVVRCMASSCIGPTGLRVGSNDVQEDPGCAAGDDNFLSPLVQEAGKAYGLLINNFTETGVGISLDFGGDAEFQGPDPDFSIIVDNVVNPVSGLKCDKLFEVVDNSENVAGNIIKYEWNFGEDAVPQTGEGAGPFDITYLTFGEKFVVLSVTSDLGCKITEVEQITVEPCCDDVEEVTIEIVNQQNVGCIEDQKGSFTIIGSGGFPEYSYNFMGGNYESITTFSDLEIGDYEVGLIDRKGCEVTRTVSIVSATELNVDAGPDDTVEFLGDSYQLNGSHNSTVDVTISWSPADMIVCPDGGNSCLDPTVTVFSETTYTLTVMDSDGCVVSDDVTLDFLNIRPLFAPNIFSPNDDGVNDIFNLAGNAFSVSSILQFNIYDRWGNQVYSGSNLSPQDLNAGWDGTINGELLDPGVYIWYATLEFLDPEVENEVITGDVTLIR</sequence>
<feature type="chain" id="PRO_5041448894" description="PKD domain-containing protein" evidence="1">
    <location>
        <begin position="20"/>
        <end position="691"/>
    </location>
</feature>
<evidence type="ECO:0008006" key="4">
    <source>
        <dbReference type="Google" id="ProtNLM"/>
    </source>
</evidence>
<comment type="caution">
    <text evidence="2">The sequence shown here is derived from an EMBL/GenBank/DDBJ whole genome shotgun (WGS) entry which is preliminary data.</text>
</comment>
<dbReference type="SUPFAM" id="SSF49299">
    <property type="entry name" value="PKD domain"/>
    <property type="match status" value="1"/>
</dbReference>
<reference evidence="2" key="1">
    <citation type="journal article" date="2014" name="Int. J. Syst. Evol. Microbiol.">
        <title>Complete genome sequence of Corynebacterium casei LMG S-19264T (=DSM 44701T), isolated from a smear-ripened cheese.</title>
        <authorList>
            <consortium name="US DOE Joint Genome Institute (JGI-PGF)"/>
            <person name="Walter F."/>
            <person name="Albersmeier A."/>
            <person name="Kalinowski J."/>
            <person name="Ruckert C."/>
        </authorList>
    </citation>
    <scope>NUCLEOTIDE SEQUENCE</scope>
    <source>
        <strain evidence="2">NBRC 108769</strain>
    </source>
</reference>
<evidence type="ECO:0000256" key="1">
    <source>
        <dbReference type="SAM" id="SignalP"/>
    </source>
</evidence>
<accession>A0AA37ST14</accession>
<evidence type="ECO:0000313" key="3">
    <source>
        <dbReference type="Proteomes" id="UP001156666"/>
    </source>
</evidence>
<dbReference type="AlphaFoldDB" id="A0AA37ST14"/>
<dbReference type="InterPro" id="IPR013783">
    <property type="entry name" value="Ig-like_fold"/>
</dbReference>
<dbReference type="EMBL" id="BSOH01000014">
    <property type="protein sequence ID" value="GLR17643.1"/>
    <property type="molecule type" value="Genomic_DNA"/>
</dbReference>
<dbReference type="Pfam" id="PF13585">
    <property type="entry name" value="CHU_C"/>
    <property type="match status" value="1"/>
</dbReference>
<reference evidence="2" key="2">
    <citation type="submission" date="2023-01" db="EMBL/GenBank/DDBJ databases">
        <title>Draft genome sequence of Portibacter lacus strain NBRC 108769.</title>
        <authorList>
            <person name="Sun Q."/>
            <person name="Mori K."/>
        </authorList>
    </citation>
    <scope>NUCLEOTIDE SEQUENCE</scope>
    <source>
        <strain evidence="2">NBRC 108769</strain>
    </source>
</reference>
<feature type="signal peptide" evidence="1">
    <location>
        <begin position="1"/>
        <end position="19"/>
    </location>
</feature>
<name>A0AA37ST14_9BACT</name>
<proteinExistence type="predicted"/>
<dbReference type="NCBIfam" id="TIGR04131">
    <property type="entry name" value="Bac_Flav_CTERM"/>
    <property type="match status" value="1"/>
</dbReference>
<dbReference type="Gene3D" id="2.60.40.10">
    <property type="entry name" value="Immunoglobulins"/>
    <property type="match status" value="1"/>
</dbReference>
<dbReference type="InterPro" id="IPR035986">
    <property type="entry name" value="PKD_dom_sf"/>
</dbReference>
<dbReference type="InterPro" id="IPR026341">
    <property type="entry name" value="T9SS_type_B"/>
</dbReference>
<dbReference type="Proteomes" id="UP001156666">
    <property type="component" value="Unassembled WGS sequence"/>
</dbReference>
<evidence type="ECO:0000313" key="2">
    <source>
        <dbReference type="EMBL" id="GLR17643.1"/>
    </source>
</evidence>
<gene>
    <name evidence="2" type="ORF">GCM10007940_22580</name>
</gene>
<keyword evidence="1" id="KW-0732">Signal</keyword>
<dbReference type="RefSeq" id="WP_235291312.1">
    <property type="nucleotide sequence ID" value="NZ_BSOH01000014.1"/>
</dbReference>
<keyword evidence="3" id="KW-1185">Reference proteome</keyword>
<protein>
    <recommendedName>
        <fullName evidence="4">PKD domain-containing protein</fullName>
    </recommendedName>
</protein>